<keyword evidence="3" id="KW-1185">Reference proteome</keyword>
<dbReference type="AlphaFoldDB" id="A0A0M6Y9C2"/>
<organism evidence="2 3">
    <name type="scientific">Roseibium aggregatum</name>
    <dbReference type="NCBI Taxonomy" id="187304"/>
    <lineage>
        <taxon>Bacteria</taxon>
        <taxon>Pseudomonadati</taxon>
        <taxon>Pseudomonadota</taxon>
        <taxon>Alphaproteobacteria</taxon>
        <taxon>Hyphomicrobiales</taxon>
        <taxon>Stappiaceae</taxon>
        <taxon>Roseibium</taxon>
    </lineage>
</organism>
<sequence>MKGEVRSMVECGPDIEAAFRDQHPDIQLTQPLTAILVALDEGNIDKGDTLSVGGLRVSVLATGRSALLADGSRNSITVFSELPIQHMPDLAPDRTADTPGALVTPWEEN</sequence>
<gene>
    <name evidence="2" type="ORF">LAL4801_04464</name>
</gene>
<dbReference type="RefSeq" id="WP_055659684.1">
    <property type="nucleotide sequence ID" value="NZ_CXST01000003.1"/>
</dbReference>
<dbReference type="EMBL" id="CXST01000003">
    <property type="protein sequence ID" value="CTQ46009.1"/>
    <property type="molecule type" value="Genomic_DNA"/>
</dbReference>
<dbReference type="OrthoDB" id="7854915at2"/>
<accession>A0A0M6Y9C2</accession>
<evidence type="ECO:0000313" key="3">
    <source>
        <dbReference type="Proteomes" id="UP000048926"/>
    </source>
</evidence>
<name>A0A0M6Y9C2_9HYPH</name>
<feature type="region of interest" description="Disordered" evidence="1">
    <location>
        <begin position="89"/>
        <end position="109"/>
    </location>
</feature>
<evidence type="ECO:0000256" key="1">
    <source>
        <dbReference type="SAM" id="MobiDB-lite"/>
    </source>
</evidence>
<protein>
    <submittedName>
        <fullName evidence="2">Uncharacterized protein</fullName>
    </submittedName>
</protein>
<dbReference type="Proteomes" id="UP000048926">
    <property type="component" value="Unassembled WGS sequence"/>
</dbReference>
<dbReference type="STRING" id="187304.B0E33_14580"/>
<reference evidence="3" key="1">
    <citation type="submission" date="2015-07" db="EMBL/GenBank/DDBJ databases">
        <authorList>
            <person name="Rodrigo-Torres Lidia"/>
            <person name="Arahal R.David."/>
        </authorList>
    </citation>
    <scope>NUCLEOTIDE SEQUENCE [LARGE SCALE GENOMIC DNA]</scope>
    <source>
        <strain evidence="3">CECT 4801</strain>
    </source>
</reference>
<evidence type="ECO:0000313" key="2">
    <source>
        <dbReference type="EMBL" id="CTQ46009.1"/>
    </source>
</evidence>
<proteinExistence type="predicted"/>